<keyword evidence="2" id="KW-0812">Transmembrane</keyword>
<accession>A0A9N9WV99</accession>
<feature type="region of interest" description="Disordered" evidence="1">
    <location>
        <begin position="333"/>
        <end position="371"/>
    </location>
</feature>
<evidence type="ECO:0000256" key="1">
    <source>
        <dbReference type="SAM" id="MobiDB-lite"/>
    </source>
</evidence>
<dbReference type="InterPro" id="IPR004302">
    <property type="entry name" value="Cellulose/chitin-bd_N"/>
</dbReference>
<dbReference type="PANTHER" id="PTHR21113:SF4">
    <property type="entry name" value="CHITIN-BINDING TYPE-4 DOMAIN-CONTAINING PROTEIN"/>
    <property type="match status" value="1"/>
</dbReference>
<evidence type="ECO:0000259" key="3">
    <source>
        <dbReference type="Pfam" id="PF03067"/>
    </source>
</evidence>
<dbReference type="Pfam" id="PF03067">
    <property type="entry name" value="LPMO_10"/>
    <property type="match status" value="1"/>
</dbReference>
<name>A0A9N9WV99_9DIPT</name>
<keyword evidence="5" id="KW-1185">Reference proteome</keyword>
<dbReference type="PANTHER" id="PTHR21113">
    <property type="entry name" value="AGAP001705-PA"/>
    <property type="match status" value="1"/>
</dbReference>
<feature type="region of interest" description="Disordered" evidence="1">
    <location>
        <begin position="247"/>
        <end position="284"/>
    </location>
</feature>
<reference evidence="4" key="1">
    <citation type="submission" date="2022-01" db="EMBL/GenBank/DDBJ databases">
        <authorList>
            <person name="King R."/>
        </authorList>
    </citation>
    <scope>NUCLEOTIDE SEQUENCE</scope>
</reference>
<keyword evidence="2" id="KW-0472">Membrane</keyword>
<dbReference type="Proteomes" id="UP001153620">
    <property type="component" value="Chromosome 3"/>
</dbReference>
<sequence length="388" mass="43423">MNLSRRTTVINIMRTTTLLIILIVLEIPKIEGHGRLIEPPSRASAWRYGFSTPANYNDHELFCGGYTKQHQGNGGKCGECGDAYDLPIPRPHEYGGKYGQGVTVRKYNPGSSITIRVELTASHMGYFEFRLCDDINARQKCLDKNLLKIISGSPFISFPNDLSTRFYPRNGSRIYEIRAQLPKELECQNCVLQWKYIAGNNWGICKDGQGAVGCGPQEEFRACSDVAIGKGAVSAIPTIKPPVKVPVKPTTDKWPINRPDDTENEIDHDHDDHNTQVETNEEANKPNPVSNFYGAFIAMFTFFLVLLAIAAIYIYYYHGDFLKQILRRGQNSQNQKVPLDGSSASSIISTDMLPPLPIRPPRTKRLSQTLRDIEHNSSSIMGSDKDVV</sequence>
<feature type="compositionally biased region" description="Basic and acidic residues" evidence="1">
    <location>
        <begin position="258"/>
        <end position="275"/>
    </location>
</feature>
<evidence type="ECO:0000313" key="4">
    <source>
        <dbReference type="EMBL" id="CAG9806776.1"/>
    </source>
</evidence>
<evidence type="ECO:0000313" key="5">
    <source>
        <dbReference type="Proteomes" id="UP001153620"/>
    </source>
</evidence>
<feature type="compositionally biased region" description="Polar residues" evidence="1">
    <location>
        <begin position="333"/>
        <end position="349"/>
    </location>
</feature>
<reference evidence="4" key="2">
    <citation type="submission" date="2022-10" db="EMBL/GenBank/DDBJ databases">
        <authorList>
            <consortium name="ENA_rothamsted_submissions"/>
            <consortium name="culmorum"/>
            <person name="King R."/>
        </authorList>
    </citation>
    <scope>NUCLEOTIDE SEQUENCE</scope>
</reference>
<keyword evidence="2" id="KW-1133">Transmembrane helix</keyword>
<dbReference type="OrthoDB" id="64893at2759"/>
<dbReference type="EMBL" id="OU895879">
    <property type="protein sequence ID" value="CAG9806776.1"/>
    <property type="molecule type" value="Genomic_DNA"/>
</dbReference>
<feature type="domain" description="Chitin-binding type-4" evidence="3">
    <location>
        <begin position="33"/>
        <end position="226"/>
    </location>
</feature>
<dbReference type="AlphaFoldDB" id="A0A9N9WV99"/>
<gene>
    <name evidence="4" type="ORF">CHIRRI_LOCUS9630</name>
</gene>
<protein>
    <recommendedName>
        <fullName evidence="3">Chitin-binding type-4 domain-containing protein</fullName>
    </recommendedName>
</protein>
<feature type="transmembrane region" description="Helical" evidence="2">
    <location>
        <begin position="292"/>
        <end position="317"/>
    </location>
</feature>
<proteinExistence type="predicted"/>
<evidence type="ECO:0000256" key="2">
    <source>
        <dbReference type="SAM" id="Phobius"/>
    </source>
</evidence>
<organism evidence="4 5">
    <name type="scientific">Chironomus riparius</name>
    <dbReference type="NCBI Taxonomy" id="315576"/>
    <lineage>
        <taxon>Eukaryota</taxon>
        <taxon>Metazoa</taxon>
        <taxon>Ecdysozoa</taxon>
        <taxon>Arthropoda</taxon>
        <taxon>Hexapoda</taxon>
        <taxon>Insecta</taxon>
        <taxon>Pterygota</taxon>
        <taxon>Neoptera</taxon>
        <taxon>Endopterygota</taxon>
        <taxon>Diptera</taxon>
        <taxon>Nematocera</taxon>
        <taxon>Chironomoidea</taxon>
        <taxon>Chironomidae</taxon>
        <taxon>Chironominae</taxon>
        <taxon>Chironomus</taxon>
    </lineage>
</organism>